<organism evidence="1">
    <name type="scientific">Rhizophora mucronata</name>
    <name type="common">Asiatic mangrove</name>
    <dbReference type="NCBI Taxonomy" id="61149"/>
    <lineage>
        <taxon>Eukaryota</taxon>
        <taxon>Viridiplantae</taxon>
        <taxon>Streptophyta</taxon>
        <taxon>Embryophyta</taxon>
        <taxon>Tracheophyta</taxon>
        <taxon>Spermatophyta</taxon>
        <taxon>Magnoliopsida</taxon>
        <taxon>eudicotyledons</taxon>
        <taxon>Gunneridae</taxon>
        <taxon>Pentapetalae</taxon>
        <taxon>rosids</taxon>
        <taxon>fabids</taxon>
        <taxon>Malpighiales</taxon>
        <taxon>Rhizophoraceae</taxon>
        <taxon>Rhizophora</taxon>
    </lineage>
</organism>
<proteinExistence type="predicted"/>
<reference evidence="1" key="1">
    <citation type="submission" date="2018-02" db="EMBL/GenBank/DDBJ databases">
        <title>Rhizophora mucronata_Transcriptome.</title>
        <authorList>
            <person name="Meera S.P."/>
            <person name="Sreeshan A."/>
            <person name="Augustine A."/>
        </authorList>
    </citation>
    <scope>NUCLEOTIDE SEQUENCE</scope>
    <source>
        <tissue evidence="1">Leaf</tissue>
    </source>
</reference>
<protein>
    <submittedName>
        <fullName evidence="1">Uncharacterized protein</fullName>
    </submittedName>
</protein>
<evidence type="ECO:0000313" key="1">
    <source>
        <dbReference type="EMBL" id="MBX73108.1"/>
    </source>
</evidence>
<sequence>MCLLKVLRTLFYI</sequence>
<dbReference type="EMBL" id="GGEC01092624">
    <property type="protein sequence ID" value="MBX73108.1"/>
    <property type="molecule type" value="Transcribed_RNA"/>
</dbReference>
<name>A0A2P2R1L0_RHIMU</name>
<accession>A0A2P2R1L0</accession>